<dbReference type="AlphaFoldDB" id="A0A7R8H8H7"/>
<dbReference type="Proteomes" id="UP000675881">
    <property type="component" value="Chromosome 4"/>
</dbReference>
<organism evidence="1 2">
    <name type="scientific">Lepeophtheirus salmonis</name>
    <name type="common">Salmon louse</name>
    <name type="synonym">Caligus salmonis</name>
    <dbReference type="NCBI Taxonomy" id="72036"/>
    <lineage>
        <taxon>Eukaryota</taxon>
        <taxon>Metazoa</taxon>
        <taxon>Ecdysozoa</taxon>
        <taxon>Arthropoda</taxon>
        <taxon>Crustacea</taxon>
        <taxon>Multicrustacea</taxon>
        <taxon>Hexanauplia</taxon>
        <taxon>Copepoda</taxon>
        <taxon>Siphonostomatoida</taxon>
        <taxon>Caligidae</taxon>
        <taxon>Lepeophtheirus</taxon>
    </lineage>
</organism>
<sequence length="506" mass="56827">MSEDVNNIRPDSLVSTNSISLVPTGITLGSNQCPSTSREYDNEIYENLVPRTLKEGPIKCRATICEKKTSEIELVETPNPFTVEVSSIGYNITNPSIYSAFKSFNQKRGSCNLLVEVKSTMSNVITLLPMREDIITWLLRRIDVNVEHSLATDIYFRGAKTLATNEKKSEEQKDPNPVEECSKSAGMKMFVSTDVDSQTDIENLFCNWQEVPQVQCHSSLCFLLQGWSVQHCYRCTYHVFCSEPSQRAYVDLIVNGELVTFLIDFGSNVNILPRSRALTPRSSKVTIQITAYGGNKMALLPYRLINGSVQSSLEFLITDMDHPILGSQACPDLKLVSLYSSSFLFHAAEECNGEMESFNCNFKEIFMDSPGHIAMHSKTVVHIENDAKARHIRASPFGLDAVLSQWDQDKECHVTFPSSFYHQDWPLPLGVHLEYGEGTPDVIGSEISHTDAFSRGPFDEPPPVEEEVDMAYDDDDDEIRQPTHAAKSGDLSKVLPQEDELFLYQE</sequence>
<evidence type="ECO:0000313" key="2">
    <source>
        <dbReference type="Proteomes" id="UP000675881"/>
    </source>
</evidence>
<accession>A0A7R8H8H7</accession>
<name>A0A7R8H8H7_LEPSM</name>
<dbReference type="OrthoDB" id="6772952at2759"/>
<dbReference type="InterPro" id="IPR021109">
    <property type="entry name" value="Peptidase_aspartic_dom_sf"/>
</dbReference>
<dbReference type="SUPFAM" id="SSF50630">
    <property type="entry name" value="Acid proteases"/>
    <property type="match status" value="1"/>
</dbReference>
<protein>
    <submittedName>
        <fullName evidence="1">(salmon louse) hypothetical protein</fullName>
    </submittedName>
</protein>
<gene>
    <name evidence="1" type="ORF">LSAA_8832</name>
</gene>
<dbReference type="EMBL" id="HG994583">
    <property type="protein sequence ID" value="CAF2923038.1"/>
    <property type="molecule type" value="Genomic_DNA"/>
</dbReference>
<reference evidence="1" key="1">
    <citation type="submission" date="2021-02" db="EMBL/GenBank/DDBJ databases">
        <authorList>
            <person name="Bekaert M."/>
        </authorList>
    </citation>
    <scope>NUCLEOTIDE SEQUENCE</scope>
    <source>
        <strain evidence="1">IoA-00</strain>
    </source>
</reference>
<keyword evidence="2" id="KW-1185">Reference proteome</keyword>
<proteinExistence type="predicted"/>
<evidence type="ECO:0000313" key="1">
    <source>
        <dbReference type="EMBL" id="CAF2923038.1"/>
    </source>
</evidence>